<keyword evidence="1" id="KW-0479">Metal-binding</keyword>
<gene>
    <name evidence="6" type="ORF">CVT26_002716</name>
</gene>
<organism evidence="6 7">
    <name type="scientific">Gymnopilus dilepis</name>
    <dbReference type="NCBI Taxonomy" id="231916"/>
    <lineage>
        <taxon>Eukaryota</taxon>
        <taxon>Fungi</taxon>
        <taxon>Dikarya</taxon>
        <taxon>Basidiomycota</taxon>
        <taxon>Agaricomycotina</taxon>
        <taxon>Agaricomycetes</taxon>
        <taxon>Agaricomycetidae</taxon>
        <taxon>Agaricales</taxon>
        <taxon>Agaricineae</taxon>
        <taxon>Hymenogastraceae</taxon>
        <taxon>Gymnopilus</taxon>
    </lineage>
</organism>
<evidence type="ECO:0000259" key="5">
    <source>
        <dbReference type="PROSITE" id="PS50178"/>
    </source>
</evidence>
<dbReference type="InParanoid" id="A0A409Y394"/>
<evidence type="ECO:0000313" key="6">
    <source>
        <dbReference type="EMBL" id="PPQ97487.1"/>
    </source>
</evidence>
<evidence type="ECO:0000256" key="1">
    <source>
        <dbReference type="ARBA" id="ARBA00022723"/>
    </source>
</evidence>
<evidence type="ECO:0000256" key="2">
    <source>
        <dbReference type="ARBA" id="ARBA00022771"/>
    </source>
</evidence>
<dbReference type="OrthoDB" id="3057375at2759"/>
<dbReference type="Proteomes" id="UP000284706">
    <property type="component" value="Unassembled WGS sequence"/>
</dbReference>
<dbReference type="SUPFAM" id="SSF57903">
    <property type="entry name" value="FYVE/PHD zinc finger"/>
    <property type="match status" value="1"/>
</dbReference>
<dbReference type="PANTHER" id="PTHR39490">
    <property type="entry name" value="ARRESTIN DOMAIN-CONTAINING PROTEIN D"/>
    <property type="match status" value="1"/>
</dbReference>
<evidence type="ECO:0000256" key="3">
    <source>
        <dbReference type="ARBA" id="ARBA00022833"/>
    </source>
</evidence>
<dbReference type="AlphaFoldDB" id="A0A409Y394"/>
<dbReference type="InterPro" id="IPR011011">
    <property type="entry name" value="Znf_FYVE_PHD"/>
</dbReference>
<dbReference type="GO" id="GO:0008270">
    <property type="term" value="F:zinc ion binding"/>
    <property type="evidence" value="ECO:0007669"/>
    <property type="project" value="UniProtKB-KW"/>
</dbReference>
<dbReference type="SMART" id="SM00064">
    <property type="entry name" value="FYVE"/>
    <property type="match status" value="1"/>
</dbReference>
<dbReference type="PANTHER" id="PTHR39490:SF8">
    <property type="entry name" value="ZINC FINGER FYVE DOMAIN-CONTAINING PROTEIN 21"/>
    <property type="match status" value="1"/>
</dbReference>
<proteinExistence type="predicted"/>
<keyword evidence="7" id="KW-1185">Reference proteome</keyword>
<keyword evidence="2 4" id="KW-0863">Zinc-finger</keyword>
<feature type="domain" description="FYVE-type" evidence="5">
    <location>
        <begin position="256"/>
        <end position="339"/>
    </location>
</feature>
<evidence type="ECO:0000313" key="7">
    <source>
        <dbReference type="Proteomes" id="UP000284706"/>
    </source>
</evidence>
<dbReference type="EMBL" id="NHYE01001243">
    <property type="protein sequence ID" value="PPQ97487.1"/>
    <property type="molecule type" value="Genomic_DNA"/>
</dbReference>
<accession>A0A409Y394</accession>
<dbReference type="InterPro" id="IPR000306">
    <property type="entry name" value="Znf_FYVE"/>
</dbReference>
<protein>
    <recommendedName>
        <fullName evidence="5">FYVE-type domain-containing protein</fullName>
    </recommendedName>
</protein>
<dbReference type="Gene3D" id="3.30.40.10">
    <property type="entry name" value="Zinc/RING finger domain, C3HC4 (zinc finger)"/>
    <property type="match status" value="1"/>
</dbReference>
<reference evidence="6 7" key="1">
    <citation type="journal article" date="2018" name="Evol. Lett.">
        <title>Horizontal gene cluster transfer increased hallucinogenic mushroom diversity.</title>
        <authorList>
            <person name="Reynolds H.T."/>
            <person name="Vijayakumar V."/>
            <person name="Gluck-Thaler E."/>
            <person name="Korotkin H.B."/>
            <person name="Matheny P.B."/>
            <person name="Slot J.C."/>
        </authorList>
    </citation>
    <scope>NUCLEOTIDE SEQUENCE [LARGE SCALE GENOMIC DNA]</scope>
    <source>
        <strain evidence="6 7">SRW20</strain>
    </source>
</reference>
<dbReference type="InterPro" id="IPR013083">
    <property type="entry name" value="Znf_RING/FYVE/PHD"/>
</dbReference>
<sequence length="363" mass="40594">MDGGVGISAAVAIGSKFVERSKFAARHDASYDKEADKSAKLAERFDRIPKEDVDHFEYEAYDQLHSRSLQDLRQYKYVQDEYKSKEWYKQPAAKIHLRTKVRKAKRRVQSSVVEEGSHVQDLERYSRSSSSRCSSVGSIFGGSESGLQLSTASSKLYRTDSCSVRATGGSPPSASLEDIENEERRTKGTMAVLSWLTSLGVIHDSQPDTTYSQAGSTSALRPTNEHLAILLPRVLWKARYYLPISDASIDLVVQPDSVSTACDLCQRVAFSFFQRRHAGHCRKCGGIFCGSCASRITPLLDTSKIFDQLPLGVPISRRDFPDAPVIESRVCDTCWDQIYIPPDASTARNFRTKRFNFAPEDHD</sequence>
<dbReference type="InterPro" id="IPR052113">
    <property type="entry name" value="FYVE-type_Zinc_Finger"/>
</dbReference>
<dbReference type="Pfam" id="PF01363">
    <property type="entry name" value="FYVE"/>
    <property type="match status" value="1"/>
</dbReference>
<comment type="caution">
    <text evidence="6">The sequence shown here is derived from an EMBL/GenBank/DDBJ whole genome shotgun (WGS) entry which is preliminary data.</text>
</comment>
<keyword evidence="3" id="KW-0862">Zinc</keyword>
<dbReference type="PROSITE" id="PS50178">
    <property type="entry name" value="ZF_FYVE"/>
    <property type="match status" value="1"/>
</dbReference>
<dbReference type="STRING" id="231916.A0A409Y394"/>
<dbReference type="InterPro" id="IPR017455">
    <property type="entry name" value="Znf_FYVE-rel"/>
</dbReference>
<evidence type="ECO:0000256" key="4">
    <source>
        <dbReference type="PROSITE-ProRule" id="PRU00091"/>
    </source>
</evidence>
<name>A0A409Y394_9AGAR</name>